<protein>
    <submittedName>
        <fullName evidence="1">Uncharacterized protein</fullName>
    </submittedName>
</protein>
<proteinExistence type="predicted"/>
<gene>
    <name evidence="1" type="ORF">HAX54_026806</name>
</gene>
<comment type="caution">
    <text evidence="1">The sequence shown here is derived from an EMBL/GenBank/DDBJ whole genome shotgun (WGS) entry which is preliminary data.</text>
</comment>
<organism evidence="1 2">
    <name type="scientific">Datura stramonium</name>
    <name type="common">Jimsonweed</name>
    <name type="synonym">Common thornapple</name>
    <dbReference type="NCBI Taxonomy" id="4076"/>
    <lineage>
        <taxon>Eukaryota</taxon>
        <taxon>Viridiplantae</taxon>
        <taxon>Streptophyta</taxon>
        <taxon>Embryophyta</taxon>
        <taxon>Tracheophyta</taxon>
        <taxon>Spermatophyta</taxon>
        <taxon>Magnoliopsida</taxon>
        <taxon>eudicotyledons</taxon>
        <taxon>Gunneridae</taxon>
        <taxon>Pentapetalae</taxon>
        <taxon>asterids</taxon>
        <taxon>lamiids</taxon>
        <taxon>Solanales</taxon>
        <taxon>Solanaceae</taxon>
        <taxon>Solanoideae</taxon>
        <taxon>Datureae</taxon>
        <taxon>Datura</taxon>
    </lineage>
</organism>
<keyword evidence="2" id="KW-1185">Reference proteome</keyword>
<dbReference type="Proteomes" id="UP000823775">
    <property type="component" value="Unassembled WGS sequence"/>
</dbReference>
<sequence length="69" mass="7485">MGHANLSLVTSVEWSQVGSSPGVIMKLVTNMVDRMAGPQRIEKLGMDVFGGDEQVLFLGSSMVEWDDAE</sequence>
<name>A0ABS8S870_DATST</name>
<evidence type="ECO:0000313" key="1">
    <source>
        <dbReference type="EMBL" id="MCD7455023.1"/>
    </source>
</evidence>
<evidence type="ECO:0000313" key="2">
    <source>
        <dbReference type="Proteomes" id="UP000823775"/>
    </source>
</evidence>
<dbReference type="EMBL" id="JACEIK010000326">
    <property type="protein sequence ID" value="MCD7455023.1"/>
    <property type="molecule type" value="Genomic_DNA"/>
</dbReference>
<reference evidence="1 2" key="1">
    <citation type="journal article" date="2021" name="BMC Genomics">
        <title>Datura genome reveals duplications of psychoactive alkaloid biosynthetic genes and high mutation rate following tissue culture.</title>
        <authorList>
            <person name="Rajewski A."/>
            <person name="Carter-House D."/>
            <person name="Stajich J."/>
            <person name="Litt A."/>
        </authorList>
    </citation>
    <scope>NUCLEOTIDE SEQUENCE [LARGE SCALE GENOMIC DNA]</scope>
    <source>
        <strain evidence="1">AR-01</strain>
    </source>
</reference>
<accession>A0ABS8S870</accession>